<organism evidence="15 16">
    <name type="scientific">Oopsacas minuta</name>
    <dbReference type="NCBI Taxonomy" id="111878"/>
    <lineage>
        <taxon>Eukaryota</taxon>
        <taxon>Metazoa</taxon>
        <taxon>Porifera</taxon>
        <taxon>Hexactinellida</taxon>
        <taxon>Hexasterophora</taxon>
        <taxon>Lyssacinosida</taxon>
        <taxon>Leucopsacidae</taxon>
        <taxon>Oopsacas</taxon>
    </lineage>
</organism>
<dbReference type="InterPro" id="IPR036249">
    <property type="entry name" value="Thioredoxin-like_sf"/>
</dbReference>
<dbReference type="AlphaFoldDB" id="A0AAV7KIF5"/>
<evidence type="ECO:0000256" key="1">
    <source>
        <dbReference type="ARBA" id="ARBA00003195"/>
    </source>
</evidence>
<evidence type="ECO:0000256" key="3">
    <source>
        <dbReference type="ARBA" id="ARBA00008939"/>
    </source>
</evidence>
<dbReference type="GO" id="GO:0005743">
    <property type="term" value="C:mitochondrial inner membrane"/>
    <property type="evidence" value="ECO:0007669"/>
    <property type="project" value="UniProtKB-SubCell"/>
</dbReference>
<evidence type="ECO:0000313" key="16">
    <source>
        <dbReference type="Proteomes" id="UP001165289"/>
    </source>
</evidence>
<evidence type="ECO:0000256" key="4">
    <source>
        <dbReference type="ARBA" id="ARBA00016394"/>
    </source>
</evidence>
<keyword evidence="7" id="KW-0999">Mitochondrion inner membrane</keyword>
<keyword evidence="16" id="KW-1185">Reference proteome</keyword>
<name>A0AAV7KIF5_9METZ</name>
<evidence type="ECO:0000256" key="7">
    <source>
        <dbReference type="ARBA" id="ARBA00022792"/>
    </source>
</evidence>
<accession>A0AAV7KIF5</accession>
<dbReference type="EMBL" id="JAKMXF010000044">
    <property type="protein sequence ID" value="KAI6659959.1"/>
    <property type="molecule type" value="Genomic_DNA"/>
</dbReference>
<keyword evidence="8" id="KW-0249">Electron transport</keyword>
<reference evidence="15 16" key="1">
    <citation type="journal article" date="2023" name="BMC Biol.">
        <title>The compact genome of the sponge Oopsacas minuta (Hexactinellida) is lacking key metazoan core genes.</title>
        <authorList>
            <person name="Santini S."/>
            <person name="Schenkelaars Q."/>
            <person name="Jourda C."/>
            <person name="Duchesne M."/>
            <person name="Belahbib H."/>
            <person name="Rocher C."/>
            <person name="Selva M."/>
            <person name="Riesgo A."/>
            <person name="Vervoort M."/>
            <person name="Leys S.P."/>
            <person name="Kodjabachian L."/>
            <person name="Le Bivic A."/>
            <person name="Borchiellini C."/>
            <person name="Claverie J.M."/>
            <person name="Renard E."/>
        </authorList>
    </citation>
    <scope>NUCLEOTIDE SEQUENCE [LARGE SCALE GENOMIC DNA]</scope>
    <source>
        <strain evidence="15">SPO-2</strain>
    </source>
</reference>
<evidence type="ECO:0000256" key="10">
    <source>
        <dbReference type="ARBA" id="ARBA00023136"/>
    </source>
</evidence>
<evidence type="ECO:0000259" key="14">
    <source>
        <dbReference type="SMART" id="SM00916"/>
    </source>
</evidence>
<dbReference type="Proteomes" id="UP001165289">
    <property type="component" value="Unassembled WGS sequence"/>
</dbReference>
<feature type="domain" description="Ribosomal protein/NADH dehydrogenase" evidence="14">
    <location>
        <begin position="24"/>
        <end position="96"/>
    </location>
</feature>
<comment type="function">
    <text evidence="1">Accessory subunit of the mitochondrial membrane respiratory chain NADH dehydrogenase (Complex I), that is believed not to be involved in catalysis. Complex I functions in the transfer of electrons from NADH to the respiratory chain. The immediate electron acceptor for the enzyme is believed to be ubiquinone.</text>
</comment>
<evidence type="ECO:0000256" key="5">
    <source>
        <dbReference type="ARBA" id="ARBA00022448"/>
    </source>
</evidence>
<dbReference type="InterPro" id="IPR007741">
    <property type="entry name" value="Ribosomal_mL43/mS25/NADH_DH"/>
</dbReference>
<dbReference type="PIRSF" id="PIRSF005822">
    <property type="entry name" value="NDUA2"/>
    <property type="match status" value="1"/>
</dbReference>
<comment type="caution">
    <text evidence="15">The sequence shown here is derived from an EMBL/GenBank/DDBJ whole genome shotgun (WGS) entry which is preliminary data.</text>
</comment>
<feature type="disulfide bond" description="Redox-active" evidence="13">
    <location>
        <begin position="23"/>
        <end position="57"/>
    </location>
</feature>
<evidence type="ECO:0000256" key="9">
    <source>
        <dbReference type="ARBA" id="ARBA00023128"/>
    </source>
</evidence>
<evidence type="ECO:0000256" key="8">
    <source>
        <dbReference type="ARBA" id="ARBA00022982"/>
    </source>
</evidence>
<dbReference type="InterPro" id="IPR016464">
    <property type="entry name" value="NADH_Ub_cplx-1_asu_su-2"/>
</dbReference>
<proteinExistence type="inferred from homology"/>
<keyword evidence="10" id="KW-0472">Membrane</keyword>
<evidence type="ECO:0000256" key="6">
    <source>
        <dbReference type="ARBA" id="ARBA00022660"/>
    </source>
</evidence>
<evidence type="ECO:0000256" key="2">
    <source>
        <dbReference type="ARBA" id="ARBA00004443"/>
    </source>
</evidence>
<keyword evidence="13" id="KW-1015">Disulfide bond</keyword>
<dbReference type="SMART" id="SM00916">
    <property type="entry name" value="L51_S25_CI-B8"/>
    <property type="match status" value="1"/>
</dbReference>
<evidence type="ECO:0000313" key="15">
    <source>
        <dbReference type="EMBL" id="KAI6659959.1"/>
    </source>
</evidence>
<dbReference type="PANTHER" id="PTHR12878:SF0">
    <property type="entry name" value="NADH DEHYDROGENASE [UBIQUINONE] 1 ALPHA SUBCOMPLEX SUBUNIT 2"/>
    <property type="match status" value="1"/>
</dbReference>
<gene>
    <name evidence="15" type="ORF">LOD99_14299</name>
</gene>
<keyword evidence="5" id="KW-0813">Transport</keyword>
<evidence type="ECO:0000256" key="11">
    <source>
        <dbReference type="ARBA" id="ARBA00031441"/>
    </source>
</evidence>
<keyword evidence="6" id="KW-0679">Respiratory chain</keyword>
<comment type="subcellular location">
    <subcellularLocation>
        <location evidence="2">Mitochondrion inner membrane</location>
        <topology evidence="2">Peripheral membrane protein</topology>
        <orientation evidence="2">Matrix side</orientation>
    </subcellularLocation>
</comment>
<dbReference type="PANTHER" id="PTHR12878">
    <property type="entry name" value="NADH-UBIQUINONE OXIDOREDUCTASE B8 SUBUNIT"/>
    <property type="match status" value="1"/>
</dbReference>
<comment type="similarity">
    <text evidence="3">Belongs to the complex I NDUFA2 subunit family.</text>
</comment>
<evidence type="ECO:0000256" key="12">
    <source>
        <dbReference type="ARBA" id="ARBA00032513"/>
    </source>
</evidence>
<sequence>MPKGIQAIQLALKNARELRVHMCQTSPQSEGARKFVKGCYIELKLSNPTLPILIRECQGTSARVYARFGKGVERSTSLDSQNKDQVIESIVQLLSN</sequence>
<evidence type="ECO:0000256" key="13">
    <source>
        <dbReference type="PIRSR" id="PIRSR005822-1"/>
    </source>
</evidence>
<protein>
    <recommendedName>
        <fullName evidence="4">NADH dehydrogenase [ubiquinone] 1 alpha subcomplex subunit 2</fullName>
    </recommendedName>
    <alternativeName>
        <fullName evidence="11">Complex I-B8</fullName>
    </alternativeName>
    <alternativeName>
        <fullName evidence="12">NADH-ubiquinone oxidoreductase B8 subunit</fullName>
    </alternativeName>
</protein>
<keyword evidence="9" id="KW-0496">Mitochondrion</keyword>
<dbReference type="Pfam" id="PF05047">
    <property type="entry name" value="L51_S25_CI-B8"/>
    <property type="match status" value="1"/>
</dbReference>
<dbReference type="SUPFAM" id="SSF52833">
    <property type="entry name" value="Thioredoxin-like"/>
    <property type="match status" value="1"/>
</dbReference>
<dbReference type="Gene3D" id="3.40.30.10">
    <property type="entry name" value="Glutaredoxin"/>
    <property type="match status" value="1"/>
</dbReference>